<organism evidence="6 7">
    <name type="scientific">Apatococcus lobatus</name>
    <dbReference type="NCBI Taxonomy" id="904363"/>
    <lineage>
        <taxon>Eukaryota</taxon>
        <taxon>Viridiplantae</taxon>
        <taxon>Chlorophyta</taxon>
        <taxon>core chlorophytes</taxon>
        <taxon>Trebouxiophyceae</taxon>
        <taxon>Chlorellales</taxon>
        <taxon>Chlorellaceae</taxon>
        <taxon>Apatococcus</taxon>
    </lineage>
</organism>
<keyword evidence="4" id="KW-0539">Nucleus</keyword>
<evidence type="ECO:0000256" key="4">
    <source>
        <dbReference type="ARBA" id="ARBA00023242"/>
    </source>
</evidence>
<evidence type="ECO:0000256" key="2">
    <source>
        <dbReference type="ARBA" id="ARBA00005819"/>
    </source>
</evidence>
<evidence type="ECO:0000313" key="7">
    <source>
        <dbReference type="Proteomes" id="UP001438707"/>
    </source>
</evidence>
<comment type="caution">
    <text evidence="6">The sequence shown here is derived from an EMBL/GenBank/DDBJ whole genome shotgun (WGS) entry which is preliminary data.</text>
</comment>
<dbReference type="GO" id="GO:0034462">
    <property type="term" value="P:small-subunit processome assembly"/>
    <property type="evidence" value="ECO:0007669"/>
    <property type="project" value="TreeGrafter"/>
</dbReference>
<keyword evidence="7" id="KW-1185">Reference proteome</keyword>
<name>A0AAW1QLB3_9CHLO</name>
<dbReference type="Gene3D" id="3.30.70.330">
    <property type="match status" value="1"/>
</dbReference>
<feature type="region of interest" description="Disordered" evidence="5">
    <location>
        <begin position="1"/>
        <end position="49"/>
    </location>
</feature>
<dbReference type="InterPro" id="IPR035979">
    <property type="entry name" value="RBD_domain_sf"/>
</dbReference>
<dbReference type="InterPro" id="IPR034353">
    <property type="entry name" value="ABT1/ESF2_RRM"/>
</dbReference>
<reference evidence="6 7" key="1">
    <citation type="journal article" date="2024" name="Nat. Commun.">
        <title>Phylogenomics reveals the evolutionary origins of lichenization in chlorophyte algae.</title>
        <authorList>
            <person name="Puginier C."/>
            <person name="Libourel C."/>
            <person name="Otte J."/>
            <person name="Skaloud P."/>
            <person name="Haon M."/>
            <person name="Grisel S."/>
            <person name="Petersen M."/>
            <person name="Berrin J.G."/>
            <person name="Delaux P.M."/>
            <person name="Dal Grande F."/>
            <person name="Keller J."/>
        </authorList>
    </citation>
    <scope>NUCLEOTIDE SEQUENCE [LARGE SCALE GENOMIC DNA]</scope>
    <source>
        <strain evidence="6 7">SAG 2145</strain>
    </source>
</reference>
<keyword evidence="3" id="KW-0694">RNA-binding</keyword>
<sequence length="253" mass="28053">MAPSSEPCIDRAGPSEQMQEQQQQPDMRKPEGNSPAEPLPSQFASDAGQKRGIVYLSRIPPGMKPQKVRQLLSIHGEIGRLYLAPEGASSRKKRSRNQSGAKAKSFTEGWVEFENKRVAKQVAAGLNGQQMGGKRRSRHHFDLWSLKYLPKFKWEHLTEEIAYQRAIREQKLATEVAAANKERDFYLSRVDRAKALEAQQARKRKRLGVEAEPESTASAANAQSQSEMPKPTGPASMPSSLPADVLALIAGHT</sequence>
<dbReference type="Proteomes" id="UP001438707">
    <property type="component" value="Unassembled WGS sequence"/>
</dbReference>
<evidence type="ECO:0000256" key="3">
    <source>
        <dbReference type="ARBA" id="ARBA00022884"/>
    </source>
</evidence>
<dbReference type="GO" id="GO:0000447">
    <property type="term" value="P:endonucleolytic cleavage in ITS1 to separate SSU-rRNA from 5.8S rRNA and LSU-rRNA from tricistronic rRNA transcript (SSU-rRNA, 5.8S rRNA, LSU-rRNA)"/>
    <property type="evidence" value="ECO:0007669"/>
    <property type="project" value="TreeGrafter"/>
</dbReference>
<evidence type="ECO:0000256" key="1">
    <source>
        <dbReference type="ARBA" id="ARBA00004604"/>
    </source>
</evidence>
<dbReference type="PANTHER" id="PTHR12311">
    <property type="entry name" value="ACTIVATOR OF BASAL TRANSCRIPTION 1"/>
    <property type="match status" value="1"/>
</dbReference>
<accession>A0AAW1QLB3</accession>
<gene>
    <name evidence="6" type="ORF">WJX74_008335</name>
</gene>
<evidence type="ECO:0000313" key="6">
    <source>
        <dbReference type="EMBL" id="KAK9822110.1"/>
    </source>
</evidence>
<dbReference type="GO" id="GO:0000472">
    <property type="term" value="P:endonucleolytic cleavage to generate mature 5'-end of SSU-rRNA from (SSU-rRNA, 5.8S rRNA, LSU-rRNA)"/>
    <property type="evidence" value="ECO:0007669"/>
    <property type="project" value="TreeGrafter"/>
</dbReference>
<dbReference type="EMBL" id="JALJOS010000034">
    <property type="protein sequence ID" value="KAK9822110.1"/>
    <property type="molecule type" value="Genomic_DNA"/>
</dbReference>
<dbReference type="InterPro" id="IPR039119">
    <property type="entry name" value="ABT1/Esf2"/>
</dbReference>
<proteinExistence type="inferred from homology"/>
<feature type="region of interest" description="Disordered" evidence="5">
    <location>
        <begin position="204"/>
        <end position="241"/>
    </location>
</feature>
<comment type="similarity">
    <text evidence="2">Belongs to the ESF2/ABP1 family.</text>
</comment>
<dbReference type="AlphaFoldDB" id="A0AAW1QLB3"/>
<dbReference type="GO" id="GO:0005730">
    <property type="term" value="C:nucleolus"/>
    <property type="evidence" value="ECO:0007669"/>
    <property type="project" value="UniProtKB-SubCell"/>
</dbReference>
<dbReference type="GO" id="GO:0003723">
    <property type="term" value="F:RNA binding"/>
    <property type="evidence" value="ECO:0007669"/>
    <property type="project" value="UniProtKB-KW"/>
</dbReference>
<dbReference type="GO" id="GO:0000480">
    <property type="term" value="P:endonucleolytic cleavage in 5'-ETS of tricistronic rRNA transcript (SSU-rRNA, 5.8S rRNA, LSU-rRNA)"/>
    <property type="evidence" value="ECO:0007669"/>
    <property type="project" value="TreeGrafter"/>
</dbReference>
<dbReference type="CDD" id="cd12263">
    <property type="entry name" value="RRM_ABT1_like"/>
    <property type="match status" value="1"/>
</dbReference>
<evidence type="ECO:0000256" key="5">
    <source>
        <dbReference type="SAM" id="MobiDB-lite"/>
    </source>
</evidence>
<protein>
    <recommendedName>
        <fullName evidence="8">Activator of basal transcription 1</fullName>
    </recommendedName>
</protein>
<dbReference type="PANTHER" id="PTHR12311:SF7">
    <property type="entry name" value="ACTIVATOR OF BASAL TRANSCRIPTION 1"/>
    <property type="match status" value="1"/>
</dbReference>
<evidence type="ECO:0008006" key="8">
    <source>
        <dbReference type="Google" id="ProtNLM"/>
    </source>
</evidence>
<dbReference type="SUPFAM" id="SSF54928">
    <property type="entry name" value="RNA-binding domain, RBD"/>
    <property type="match status" value="1"/>
</dbReference>
<comment type="subcellular location">
    <subcellularLocation>
        <location evidence="1">Nucleus</location>
        <location evidence="1">Nucleolus</location>
    </subcellularLocation>
</comment>
<dbReference type="InterPro" id="IPR012677">
    <property type="entry name" value="Nucleotide-bd_a/b_plait_sf"/>
</dbReference>
<feature type="compositionally biased region" description="Low complexity" evidence="5">
    <location>
        <begin position="215"/>
        <end position="226"/>
    </location>
</feature>